<accession>A0A9W4XKB0</accession>
<dbReference type="AlphaFoldDB" id="A0A9W4XKB0"/>
<evidence type="ECO:0000313" key="1">
    <source>
        <dbReference type="EMBL" id="CAI6335089.1"/>
    </source>
</evidence>
<protein>
    <submittedName>
        <fullName evidence="1">Uncharacterized protein</fullName>
    </submittedName>
</protein>
<dbReference type="Proteomes" id="UP001152607">
    <property type="component" value="Unassembled WGS sequence"/>
</dbReference>
<evidence type="ECO:0000313" key="2">
    <source>
        <dbReference type="Proteomes" id="UP001152607"/>
    </source>
</evidence>
<sequence length="83" mass="9473">MSTPTGRWIAMEKLKWTPHCNPHTLEPTHLTVWKSPARVSLQGVQIAKWHGKKRGKCAFAPSYNDNSSPIQGRCRSFGHLAWY</sequence>
<name>A0A9W4XKB0_9PLEO</name>
<gene>
    <name evidence="1" type="ORF">PDIGIT_LOCUS8166</name>
</gene>
<reference evidence="1" key="1">
    <citation type="submission" date="2023-01" db="EMBL/GenBank/DDBJ databases">
        <authorList>
            <person name="Van Ghelder C."/>
            <person name="Rancurel C."/>
        </authorList>
    </citation>
    <scope>NUCLEOTIDE SEQUENCE</scope>
    <source>
        <strain evidence="1">CNCM I-4278</strain>
    </source>
</reference>
<proteinExistence type="predicted"/>
<comment type="caution">
    <text evidence="1">The sequence shown here is derived from an EMBL/GenBank/DDBJ whole genome shotgun (WGS) entry which is preliminary data.</text>
</comment>
<organism evidence="1 2">
    <name type="scientific">Periconia digitata</name>
    <dbReference type="NCBI Taxonomy" id="1303443"/>
    <lineage>
        <taxon>Eukaryota</taxon>
        <taxon>Fungi</taxon>
        <taxon>Dikarya</taxon>
        <taxon>Ascomycota</taxon>
        <taxon>Pezizomycotina</taxon>
        <taxon>Dothideomycetes</taxon>
        <taxon>Pleosporomycetidae</taxon>
        <taxon>Pleosporales</taxon>
        <taxon>Massarineae</taxon>
        <taxon>Periconiaceae</taxon>
        <taxon>Periconia</taxon>
    </lineage>
</organism>
<keyword evidence="2" id="KW-1185">Reference proteome</keyword>
<dbReference type="EMBL" id="CAOQHR010000005">
    <property type="protein sequence ID" value="CAI6335089.1"/>
    <property type="molecule type" value="Genomic_DNA"/>
</dbReference>